<dbReference type="PANTHER" id="PTHR43355">
    <property type="entry name" value="FLAVIN REDUCTASE (NADPH)"/>
    <property type="match status" value="1"/>
</dbReference>
<feature type="domain" description="NAD(P)-binding" evidence="1">
    <location>
        <begin position="7"/>
        <end position="198"/>
    </location>
</feature>
<dbReference type="AlphaFoldDB" id="A0A6C7E6L5"/>
<accession>A0A6C7E6L5</accession>
<dbReference type="Gene3D" id="3.40.50.720">
    <property type="entry name" value="NAD(P)-binding Rossmann-like Domain"/>
    <property type="match status" value="1"/>
</dbReference>
<gene>
    <name evidence="2" type="ORF">YM304_05750</name>
</gene>
<dbReference type="PANTHER" id="PTHR43355:SF2">
    <property type="entry name" value="FLAVIN REDUCTASE (NADPH)"/>
    <property type="match status" value="1"/>
</dbReference>
<dbReference type="SUPFAM" id="SSF51735">
    <property type="entry name" value="NAD(P)-binding Rossmann-fold domains"/>
    <property type="match status" value="1"/>
</dbReference>
<evidence type="ECO:0000313" key="2">
    <source>
        <dbReference type="EMBL" id="BAN00889.1"/>
    </source>
</evidence>
<evidence type="ECO:0000313" key="3">
    <source>
        <dbReference type="Proteomes" id="UP000011863"/>
    </source>
</evidence>
<organism evidence="2 3">
    <name type="scientific">Ilumatobacter coccineus (strain NBRC 103263 / KCTC 29153 / YM16-304)</name>
    <dbReference type="NCBI Taxonomy" id="1313172"/>
    <lineage>
        <taxon>Bacteria</taxon>
        <taxon>Bacillati</taxon>
        <taxon>Actinomycetota</taxon>
        <taxon>Acidimicrobiia</taxon>
        <taxon>Acidimicrobiales</taxon>
        <taxon>Ilumatobacteraceae</taxon>
        <taxon>Ilumatobacter</taxon>
    </lineage>
</organism>
<protein>
    <recommendedName>
        <fullName evidence="1">NAD(P)-binding domain-containing protein</fullName>
    </recommendedName>
</protein>
<proteinExistence type="predicted"/>
<evidence type="ECO:0000259" key="1">
    <source>
        <dbReference type="Pfam" id="PF13460"/>
    </source>
</evidence>
<dbReference type="EMBL" id="AP012057">
    <property type="protein sequence ID" value="BAN00889.1"/>
    <property type="molecule type" value="Genomic_DNA"/>
</dbReference>
<keyword evidence="3" id="KW-1185">Reference proteome</keyword>
<name>A0A6C7E6L5_ILUCY</name>
<dbReference type="InterPro" id="IPR036291">
    <property type="entry name" value="NAD(P)-bd_dom_sf"/>
</dbReference>
<sequence length="212" mass="22494">MNITIFGATGQVGRRVLDEAMLRGHQVTAVSRSAVAHVAVDSTSWETGDARVPDDVVRLSRGRDVVISATSGPRSGGDELAITADALLRGVTTTGARLIVAGGAGPLVVPGSDGRLVLDDPRFVPEPIRGVARACVDQLDALRRSSGVDWTYFSPSADLLPGERTERFRVARDELVVDSDGASTISFEDAAVAILDEVERPKHQRTVFTAGY</sequence>
<dbReference type="Pfam" id="PF13460">
    <property type="entry name" value="NAD_binding_10"/>
    <property type="match status" value="1"/>
</dbReference>
<dbReference type="InterPro" id="IPR051606">
    <property type="entry name" value="Polyketide_Oxido-like"/>
</dbReference>
<dbReference type="RefSeq" id="WP_015440137.1">
    <property type="nucleotide sequence ID" value="NC_020520.1"/>
</dbReference>
<dbReference type="InterPro" id="IPR016040">
    <property type="entry name" value="NAD(P)-bd_dom"/>
</dbReference>
<dbReference type="OrthoDB" id="3191258at2"/>
<reference evidence="2 3" key="1">
    <citation type="journal article" date="2013" name="Int. J. Syst. Evol. Microbiol.">
        <title>Ilumatobacter nonamiense sp. nov. and Ilumatobacter coccineum sp. nov., isolated from seashore sand.</title>
        <authorList>
            <person name="Matsumoto A."/>
            <person name="Kasai H."/>
            <person name="Matsuo Y."/>
            <person name="Shizuri Y."/>
            <person name="Ichikawa N."/>
            <person name="Fujita N."/>
            <person name="Omura S."/>
            <person name="Takahashi Y."/>
        </authorList>
    </citation>
    <scope>NUCLEOTIDE SEQUENCE [LARGE SCALE GENOMIC DNA]</scope>
    <source>
        <strain evidence="3">NBRC 103263 / KCTC 29153 / YM16-304</strain>
    </source>
</reference>
<dbReference type="Proteomes" id="UP000011863">
    <property type="component" value="Chromosome"/>
</dbReference>
<dbReference type="KEGG" id="aym:YM304_05750"/>
<dbReference type="GO" id="GO:0016646">
    <property type="term" value="F:oxidoreductase activity, acting on the CH-NH group of donors, NAD or NADP as acceptor"/>
    <property type="evidence" value="ECO:0007669"/>
    <property type="project" value="TreeGrafter"/>
</dbReference>